<dbReference type="SUPFAM" id="SSF48452">
    <property type="entry name" value="TPR-like"/>
    <property type="match status" value="1"/>
</dbReference>
<dbReference type="PROSITE" id="PS51257">
    <property type="entry name" value="PROKAR_LIPOPROTEIN"/>
    <property type="match status" value="1"/>
</dbReference>
<dbReference type="InterPro" id="IPR011990">
    <property type="entry name" value="TPR-like_helical_dom_sf"/>
</dbReference>
<accession>A0ABQ1LEW9</accession>
<feature type="signal peptide" evidence="2">
    <location>
        <begin position="1"/>
        <end position="22"/>
    </location>
</feature>
<comment type="caution">
    <text evidence="3">The sequence shown here is derived from an EMBL/GenBank/DDBJ whole genome shotgun (WGS) entry which is preliminary data.</text>
</comment>
<feature type="chain" id="PRO_5045473052" description="Tetratricopeptide repeat protein" evidence="2">
    <location>
        <begin position="23"/>
        <end position="594"/>
    </location>
</feature>
<evidence type="ECO:0000313" key="3">
    <source>
        <dbReference type="EMBL" id="GGC22715.1"/>
    </source>
</evidence>
<sequence>MKAIHFLTKALFALTISVWSLSACNPTEKGDFKAPLFDNLGDYAISISTESKYSEKFFNQGLNLAYAFNHAEAERSYKEAIRLDSNNAMAYWGAAYVLGANYNAAMEEGNKLKAKSLIEKAVDLAENANDWEKALINATAIRYNYTPGSDQKVMDLEYSTAMRKVYTSFPANDEAVVLYAESLMNLHPWDFYTKKGIAKPWAKEIEDLLEKVLERNPDHPGANHLYIHAVEASSTPERGLPAAERLPALVPGAGHLVHMPSHIYIRTGDYHKGSEVNELATEVDSLYIANCSAQGVYPLSYFPHNIHFLAATAALEGRGETAINAAFRTAFHTDTTVMREPGMQTLQHYLMIPYYVMVKFGQWDKILSLDKPASDLLYPTAVWHYARGMAFANKNNMQKAGIELHEVKDISQNPELKNITIWDINSAVELIQIAKNVLEAEILRKNGEFRGAIQLLSEAVEIEDQLNYNEPPDWFFSVRHTLGAVLIAEGQFEKAQQVYEEDLFYFPKNGWALNGLYNSLMNQNKLMEALTVLQKFEEAWQYADIELNGSLVKPKNYSNIQLVPKLQDTLLTSSQVIPLCRRKMKSTYLIKNGS</sequence>
<evidence type="ECO:0000313" key="4">
    <source>
        <dbReference type="Proteomes" id="UP000636010"/>
    </source>
</evidence>
<gene>
    <name evidence="3" type="ORF">GCM10011506_05030</name>
</gene>
<feature type="repeat" description="TPR" evidence="1">
    <location>
        <begin position="476"/>
        <end position="509"/>
    </location>
</feature>
<dbReference type="EMBL" id="BMEC01000001">
    <property type="protein sequence ID" value="GGC22715.1"/>
    <property type="molecule type" value="Genomic_DNA"/>
</dbReference>
<dbReference type="PANTHER" id="PTHR45588:SF1">
    <property type="entry name" value="WW DOMAIN-CONTAINING PROTEIN"/>
    <property type="match status" value="1"/>
</dbReference>
<keyword evidence="2" id="KW-0732">Signal</keyword>
<keyword evidence="4" id="KW-1185">Reference proteome</keyword>
<reference evidence="4" key="1">
    <citation type="journal article" date="2019" name="Int. J. Syst. Evol. Microbiol.">
        <title>The Global Catalogue of Microorganisms (GCM) 10K type strain sequencing project: providing services to taxonomists for standard genome sequencing and annotation.</title>
        <authorList>
            <consortium name="The Broad Institute Genomics Platform"/>
            <consortium name="The Broad Institute Genome Sequencing Center for Infectious Disease"/>
            <person name="Wu L."/>
            <person name="Ma J."/>
        </authorList>
    </citation>
    <scope>NUCLEOTIDE SEQUENCE [LARGE SCALE GENOMIC DNA]</scope>
    <source>
        <strain evidence="4">CGMCC 1.10832</strain>
    </source>
</reference>
<protein>
    <recommendedName>
        <fullName evidence="5">Tetratricopeptide repeat protein</fullName>
    </recommendedName>
</protein>
<dbReference type="PANTHER" id="PTHR45588">
    <property type="entry name" value="TPR DOMAIN-CONTAINING PROTEIN"/>
    <property type="match status" value="1"/>
</dbReference>
<keyword evidence="1" id="KW-0802">TPR repeat</keyword>
<evidence type="ECO:0008006" key="5">
    <source>
        <dbReference type="Google" id="ProtNLM"/>
    </source>
</evidence>
<dbReference type="InterPro" id="IPR019734">
    <property type="entry name" value="TPR_rpt"/>
</dbReference>
<dbReference type="Proteomes" id="UP000636010">
    <property type="component" value="Unassembled WGS sequence"/>
</dbReference>
<dbReference type="Gene3D" id="1.25.40.10">
    <property type="entry name" value="Tetratricopeptide repeat domain"/>
    <property type="match status" value="2"/>
</dbReference>
<organism evidence="3 4">
    <name type="scientific">Marivirga lumbricoides</name>
    <dbReference type="NCBI Taxonomy" id="1046115"/>
    <lineage>
        <taxon>Bacteria</taxon>
        <taxon>Pseudomonadati</taxon>
        <taxon>Bacteroidota</taxon>
        <taxon>Cytophagia</taxon>
        <taxon>Cytophagales</taxon>
        <taxon>Marivirgaceae</taxon>
        <taxon>Marivirga</taxon>
    </lineage>
</organism>
<evidence type="ECO:0000256" key="2">
    <source>
        <dbReference type="SAM" id="SignalP"/>
    </source>
</evidence>
<dbReference type="RefSeq" id="WP_188460217.1">
    <property type="nucleotide sequence ID" value="NZ_BAABHU010000001.1"/>
</dbReference>
<dbReference type="SMART" id="SM00028">
    <property type="entry name" value="TPR"/>
    <property type="match status" value="3"/>
</dbReference>
<proteinExistence type="predicted"/>
<dbReference type="PROSITE" id="PS50005">
    <property type="entry name" value="TPR"/>
    <property type="match status" value="1"/>
</dbReference>
<name>A0ABQ1LEW9_9BACT</name>
<evidence type="ECO:0000256" key="1">
    <source>
        <dbReference type="PROSITE-ProRule" id="PRU00339"/>
    </source>
</evidence>